<protein>
    <submittedName>
        <fullName evidence="2">Type I restriction enzyme, R subunit</fullName>
    </submittedName>
</protein>
<dbReference type="GO" id="GO:0003677">
    <property type="term" value="F:DNA binding"/>
    <property type="evidence" value="ECO:0007669"/>
    <property type="project" value="UniProtKB-KW"/>
</dbReference>
<name>A0A1I5FKD5_9FLAO</name>
<dbReference type="InterPro" id="IPR006935">
    <property type="entry name" value="Helicase/UvrB_N"/>
</dbReference>
<dbReference type="Gene3D" id="3.40.50.300">
    <property type="entry name" value="P-loop containing nucleotide triphosphate hydrolases"/>
    <property type="match status" value="2"/>
</dbReference>
<organism evidence="2 3">
    <name type="scientific">Paenimyroides ummariense</name>
    <dbReference type="NCBI Taxonomy" id="913024"/>
    <lineage>
        <taxon>Bacteria</taxon>
        <taxon>Pseudomonadati</taxon>
        <taxon>Bacteroidota</taxon>
        <taxon>Flavobacteriia</taxon>
        <taxon>Flavobacteriales</taxon>
        <taxon>Flavobacteriaceae</taxon>
        <taxon>Paenimyroides</taxon>
    </lineage>
</organism>
<gene>
    <name evidence="2" type="ORF">SAMN05421741_1299</name>
</gene>
<dbReference type="EMBL" id="FOVI01000029">
    <property type="protein sequence ID" value="SFO24083.1"/>
    <property type="molecule type" value="Genomic_DNA"/>
</dbReference>
<dbReference type="InterPro" id="IPR027417">
    <property type="entry name" value="P-loop_NTPase"/>
</dbReference>
<dbReference type="Pfam" id="PF04851">
    <property type="entry name" value="ResIII"/>
    <property type="match status" value="1"/>
</dbReference>
<dbReference type="STRING" id="913024.SAMN05421741_1299"/>
<evidence type="ECO:0000313" key="3">
    <source>
        <dbReference type="Proteomes" id="UP000199036"/>
    </source>
</evidence>
<feature type="domain" description="Helicase ATP-binding" evidence="1">
    <location>
        <begin position="180"/>
        <end position="361"/>
    </location>
</feature>
<accession>A0A1I5FKD5</accession>
<dbReference type="InterPro" id="IPR007409">
    <property type="entry name" value="Restrct_endonuc_type1_HsdR_N"/>
</dbReference>
<dbReference type="PANTHER" id="PTHR47396">
    <property type="entry name" value="TYPE I RESTRICTION ENZYME ECOKI R PROTEIN"/>
    <property type="match status" value="1"/>
</dbReference>
<reference evidence="3" key="1">
    <citation type="submission" date="2016-10" db="EMBL/GenBank/DDBJ databases">
        <authorList>
            <person name="Varghese N."/>
            <person name="Submissions S."/>
        </authorList>
    </citation>
    <scope>NUCLEOTIDE SEQUENCE [LARGE SCALE GENOMIC DNA]</scope>
    <source>
        <strain evidence="3">DS-12</strain>
    </source>
</reference>
<dbReference type="PANTHER" id="PTHR47396:SF1">
    <property type="entry name" value="ATP-DEPENDENT HELICASE IRC3-RELATED"/>
    <property type="match status" value="1"/>
</dbReference>
<dbReference type="SMART" id="SM00487">
    <property type="entry name" value="DEXDc"/>
    <property type="match status" value="1"/>
</dbReference>
<dbReference type="Gene3D" id="3.90.1570.30">
    <property type="match status" value="1"/>
</dbReference>
<dbReference type="RefSeq" id="WP_091525850.1">
    <property type="nucleotide sequence ID" value="NZ_FOVI01000029.1"/>
</dbReference>
<dbReference type="Pfam" id="PF04313">
    <property type="entry name" value="HSDR_N"/>
    <property type="match status" value="1"/>
</dbReference>
<sequence>MNKRTLSERDICTKFITPALENAGWDKQLQILEEVSFTDGKIYVRGKFTARGTRKRADYILYYKPNIPIAIIEAKDNNHSVNSGIQQALEYAKILDIPCVFSSNGDGFHFHDRTATDENIETELCLEDFPSPDQLWQKYKKYKGIETDEAERIVSQDYFFDGTNRRPRYYQQIAINRTVEAIANEQNRILLVMATGTGKTYTAFQIAYRLWKSGAKKRILFLADRTALIDQTRRGDFRHFKGAMTVIKKKIVTDNSGKEALVSSKKRGIDSSDKAFEIFLGLYQGLSSSDPAMQDAYKDFSPNFFDLIIIDECHRGSAKEDSNWREILNYFKNATHIGLTATPKETNETSNIEYFGEPIYTYSLRQGIDDGFLAPYRVVRVALNVDTEGWRPEQGKTDKEGNPIEDRIYNRKDYDRNLVIEERTDIVAKKLTEFLKGYDRFAKTIVFCVDIDHAERMRTAIARHNADLVAENHKYVMQITGDNEEGKRELDNFINPEEKYPVIATTSELMTTGVDAQTCKVIVLDFNTSAASMTKFKQIIGRGTRINEEFGKLYFTILDFRNATDLFADPQFDGEPIRIKPVEEATDLGDIINEEEENTEPVIDIESGEEVELIPPTIRYPETDIPANTVNEPKRKVYVNGVDVSVLISRELHFDQHGKPITTSLKDHTKGIIQEQYTSLDEFLNKWKSSERKEAIIAELVEQGVMVEALYEAVDKQVDLFDLICHVAYDQPPVTRKERANNVKKRNYFTKYGEQARKVLEALLDKYADQGIENIEDIQILTVPPINEFGSVTEIIKVFGSREGYEKAIKELENELYKVA</sequence>
<evidence type="ECO:0000313" key="2">
    <source>
        <dbReference type="EMBL" id="SFO24083.1"/>
    </source>
</evidence>
<keyword evidence="3" id="KW-1185">Reference proteome</keyword>
<dbReference type="Pfam" id="PF08463">
    <property type="entry name" value="EcoEI_R_C"/>
    <property type="match status" value="1"/>
</dbReference>
<dbReference type="SUPFAM" id="SSF52540">
    <property type="entry name" value="P-loop containing nucleoside triphosphate hydrolases"/>
    <property type="match status" value="2"/>
</dbReference>
<dbReference type="InterPro" id="IPR013670">
    <property type="entry name" value="EcoEI_R_C_dom"/>
</dbReference>
<dbReference type="Proteomes" id="UP000199036">
    <property type="component" value="Unassembled WGS sequence"/>
</dbReference>
<dbReference type="GO" id="GO:0009035">
    <property type="term" value="F:type I site-specific deoxyribonuclease activity"/>
    <property type="evidence" value="ECO:0007669"/>
    <property type="project" value="UniProtKB-EC"/>
</dbReference>
<dbReference type="GO" id="GO:0005829">
    <property type="term" value="C:cytosol"/>
    <property type="evidence" value="ECO:0007669"/>
    <property type="project" value="TreeGrafter"/>
</dbReference>
<dbReference type="OrthoDB" id="9759819at2"/>
<dbReference type="CDD" id="cd18799">
    <property type="entry name" value="SF2_C_EcoAI-like"/>
    <property type="match status" value="1"/>
</dbReference>
<dbReference type="CDD" id="cd18032">
    <property type="entry name" value="DEXHc_RE_I_III_res"/>
    <property type="match status" value="1"/>
</dbReference>
<dbReference type="AlphaFoldDB" id="A0A1I5FKD5"/>
<proteinExistence type="predicted"/>
<dbReference type="PROSITE" id="PS51192">
    <property type="entry name" value="HELICASE_ATP_BIND_1"/>
    <property type="match status" value="1"/>
</dbReference>
<evidence type="ECO:0000259" key="1">
    <source>
        <dbReference type="PROSITE" id="PS51192"/>
    </source>
</evidence>
<dbReference type="GO" id="GO:0005524">
    <property type="term" value="F:ATP binding"/>
    <property type="evidence" value="ECO:0007669"/>
    <property type="project" value="UniProtKB-KW"/>
</dbReference>
<dbReference type="InterPro" id="IPR050742">
    <property type="entry name" value="Helicase_Restrict-Modif_Enz"/>
</dbReference>
<dbReference type="InterPro" id="IPR014001">
    <property type="entry name" value="Helicase_ATP-bd"/>
</dbReference>
<dbReference type="GO" id="GO:0009307">
    <property type="term" value="P:DNA restriction-modification system"/>
    <property type="evidence" value="ECO:0007669"/>
    <property type="project" value="UniProtKB-KW"/>
</dbReference>
<dbReference type="NCBIfam" id="NF046051">
    <property type="entry name" value="restrict_EcoAI"/>
    <property type="match status" value="1"/>
</dbReference>